<feature type="transmembrane region" description="Helical" evidence="1">
    <location>
        <begin position="14"/>
        <end position="36"/>
    </location>
</feature>
<proteinExistence type="predicted"/>
<evidence type="ECO:0000313" key="2">
    <source>
        <dbReference type="EMBL" id="JAD56837.1"/>
    </source>
</evidence>
<evidence type="ECO:0000256" key="1">
    <source>
        <dbReference type="SAM" id="Phobius"/>
    </source>
</evidence>
<keyword evidence="1" id="KW-0472">Membrane</keyword>
<dbReference type="AlphaFoldDB" id="A0A0A9BC01"/>
<protein>
    <submittedName>
        <fullName evidence="2">Uncharacterized protein</fullName>
    </submittedName>
</protein>
<reference evidence="2" key="1">
    <citation type="submission" date="2014-09" db="EMBL/GenBank/DDBJ databases">
        <authorList>
            <person name="Magalhaes I.L.F."/>
            <person name="Oliveira U."/>
            <person name="Santos F.R."/>
            <person name="Vidigal T.H.D.A."/>
            <person name="Brescovit A.D."/>
            <person name="Santos A.J."/>
        </authorList>
    </citation>
    <scope>NUCLEOTIDE SEQUENCE</scope>
    <source>
        <tissue evidence="2">Shoot tissue taken approximately 20 cm above the soil surface</tissue>
    </source>
</reference>
<keyword evidence="1" id="KW-0812">Transmembrane</keyword>
<dbReference type="EMBL" id="GBRH01241058">
    <property type="protein sequence ID" value="JAD56837.1"/>
    <property type="molecule type" value="Transcribed_RNA"/>
</dbReference>
<reference evidence="2" key="2">
    <citation type="journal article" date="2015" name="Data Brief">
        <title>Shoot transcriptome of the giant reed, Arundo donax.</title>
        <authorList>
            <person name="Barrero R.A."/>
            <person name="Guerrero F.D."/>
            <person name="Moolhuijzen P."/>
            <person name="Goolsby J.A."/>
            <person name="Tidwell J."/>
            <person name="Bellgard S.E."/>
            <person name="Bellgard M.I."/>
        </authorList>
    </citation>
    <scope>NUCLEOTIDE SEQUENCE</scope>
    <source>
        <tissue evidence="2">Shoot tissue taken approximately 20 cm above the soil surface</tissue>
    </source>
</reference>
<name>A0A0A9BC01_ARUDO</name>
<organism evidence="2">
    <name type="scientific">Arundo donax</name>
    <name type="common">Giant reed</name>
    <name type="synonym">Donax arundinaceus</name>
    <dbReference type="NCBI Taxonomy" id="35708"/>
    <lineage>
        <taxon>Eukaryota</taxon>
        <taxon>Viridiplantae</taxon>
        <taxon>Streptophyta</taxon>
        <taxon>Embryophyta</taxon>
        <taxon>Tracheophyta</taxon>
        <taxon>Spermatophyta</taxon>
        <taxon>Magnoliopsida</taxon>
        <taxon>Liliopsida</taxon>
        <taxon>Poales</taxon>
        <taxon>Poaceae</taxon>
        <taxon>PACMAD clade</taxon>
        <taxon>Arundinoideae</taxon>
        <taxon>Arundineae</taxon>
        <taxon>Arundo</taxon>
    </lineage>
</organism>
<keyword evidence="1" id="KW-1133">Transmembrane helix</keyword>
<sequence>MVADKHGKDGNSGIQQRLICAGPVAFFFMAAQLCFFHRPDLMQTVIAPTTMYGNARGR</sequence>
<accession>A0A0A9BC01</accession>